<name>A0ABT3IKA2_9BACT</name>
<dbReference type="PANTHER" id="PTHR46233">
    <property type="entry name" value="HYDROXYACYLGLUTATHIONE HYDROLASE GLOC"/>
    <property type="match status" value="1"/>
</dbReference>
<evidence type="ECO:0000256" key="4">
    <source>
        <dbReference type="ARBA" id="ARBA00022833"/>
    </source>
</evidence>
<dbReference type="InterPro" id="IPR051453">
    <property type="entry name" value="MBL_Glyoxalase_II"/>
</dbReference>
<dbReference type="EMBL" id="JAPDNS010000001">
    <property type="protein sequence ID" value="MCW3484395.1"/>
    <property type="molecule type" value="Genomic_DNA"/>
</dbReference>
<reference evidence="6 7" key="1">
    <citation type="submission" date="2022-10" db="EMBL/GenBank/DDBJ databases">
        <title>Chitinophaga nivalis PC15 sp. nov., isolated from Pyeongchang county, South Korea.</title>
        <authorList>
            <person name="Trinh H.N."/>
        </authorList>
    </citation>
    <scope>NUCLEOTIDE SEQUENCE [LARGE SCALE GENOMIC DNA]</scope>
    <source>
        <strain evidence="6 7">PC14</strain>
    </source>
</reference>
<dbReference type="RefSeq" id="WP_264729980.1">
    <property type="nucleotide sequence ID" value="NZ_JAPDNR010000001.1"/>
</dbReference>
<evidence type="ECO:0000313" key="6">
    <source>
        <dbReference type="EMBL" id="MCW3484395.1"/>
    </source>
</evidence>
<dbReference type="Proteomes" id="UP001207742">
    <property type="component" value="Unassembled WGS sequence"/>
</dbReference>
<keyword evidence="7" id="KW-1185">Reference proteome</keyword>
<dbReference type="PANTHER" id="PTHR46233:SF3">
    <property type="entry name" value="HYDROXYACYLGLUTATHIONE HYDROLASE GLOC"/>
    <property type="match status" value="1"/>
</dbReference>
<evidence type="ECO:0000256" key="2">
    <source>
        <dbReference type="ARBA" id="ARBA00022723"/>
    </source>
</evidence>
<dbReference type="InterPro" id="IPR001279">
    <property type="entry name" value="Metallo-B-lactamas"/>
</dbReference>
<gene>
    <name evidence="6" type="ORF">OL497_10850</name>
</gene>
<evidence type="ECO:0000256" key="3">
    <source>
        <dbReference type="ARBA" id="ARBA00022801"/>
    </source>
</evidence>
<comment type="caution">
    <text evidence="6">The sequence shown here is derived from an EMBL/GenBank/DDBJ whole genome shotgun (WGS) entry which is preliminary data.</text>
</comment>
<feature type="domain" description="Metallo-beta-lactamase" evidence="5">
    <location>
        <begin position="14"/>
        <end position="173"/>
    </location>
</feature>
<dbReference type="Gene3D" id="3.60.15.10">
    <property type="entry name" value="Ribonuclease Z/Hydroxyacylglutathione hydrolase-like"/>
    <property type="match status" value="1"/>
</dbReference>
<dbReference type="Pfam" id="PF00753">
    <property type="entry name" value="Lactamase_B"/>
    <property type="match status" value="1"/>
</dbReference>
<keyword evidence="2" id="KW-0479">Metal-binding</keyword>
<dbReference type="InterPro" id="IPR036866">
    <property type="entry name" value="RibonucZ/Hydroxyglut_hydro"/>
</dbReference>
<protein>
    <submittedName>
        <fullName evidence="6">MBL fold metallo-hydrolase</fullName>
    </submittedName>
</protein>
<evidence type="ECO:0000256" key="1">
    <source>
        <dbReference type="ARBA" id="ARBA00001947"/>
    </source>
</evidence>
<organism evidence="6 7">
    <name type="scientific">Chitinophaga nivalis</name>
    <dbReference type="NCBI Taxonomy" id="2991709"/>
    <lineage>
        <taxon>Bacteria</taxon>
        <taxon>Pseudomonadati</taxon>
        <taxon>Bacteroidota</taxon>
        <taxon>Chitinophagia</taxon>
        <taxon>Chitinophagales</taxon>
        <taxon>Chitinophagaceae</taxon>
        <taxon>Chitinophaga</taxon>
    </lineage>
</organism>
<sequence>MTVKTFHTSRFFIKNQCYLIHENNTGILIDPAWNYKLINRYLQDNQITLAGILLTHSHIDHSHLAEKFARQYRVPVFLSGIETDHFQFDCINLQRVLHMQEISLAGFNITPILTPGHTPGSVCYLIDQHLFSGDSIFIEGVGICAGKDIYKLYNTIQFMKQYLHKDTLFWPGHSFTEQPGKDMDFLLRHNIYFQLKSKEHFLNFRMKTNGSPLKIWWYDITYGIITFLTTGKFPHAGLFKS</sequence>
<accession>A0ABT3IKA2</accession>
<proteinExistence type="predicted"/>
<keyword evidence="3" id="KW-0378">Hydrolase</keyword>
<comment type="cofactor">
    <cofactor evidence="1">
        <name>Zn(2+)</name>
        <dbReference type="ChEBI" id="CHEBI:29105"/>
    </cofactor>
</comment>
<dbReference type="SUPFAM" id="SSF56281">
    <property type="entry name" value="Metallo-hydrolase/oxidoreductase"/>
    <property type="match status" value="1"/>
</dbReference>
<evidence type="ECO:0000259" key="5">
    <source>
        <dbReference type="SMART" id="SM00849"/>
    </source>
</evidence>
<evidence type="ECO:0000313" key="7">
    <source>
        <dbReference type="Proteomes" id="UP001207742"/>
    </source>
</evidence>
<keyword evidence="4" id="KW-0862">Zinc</keyword>
<dbReference type="SMART" id="SM00849">
    <property type="entry name" value="Lactamase_B"/>
    <property type="match status" value="1"/>
</dbReference>